<accession>A0A9P0SWF0</accession>
<evidence type="ECO:0000313" key="9">
    <source>
        <dbReference type="EMBL" id="CAH3928323.1"/>
    </source>
</evidence>
<evidence type="ECO:0000256" key="3">
    <source>
        <dbReference type="ARBA" id="ARBA00022776"/>
    </source>
</evidence>
<dbReference type="GO" id="GO:0031145">
    <property type="term" value="P:anaphase-promoting complex-dependent catabolic process"/>
    <property type="evidence" value="ECO:0007669"/>
    <property type="project" value="TreeGrafter"/>
</dbReference>
<evidence type="ECO:0000256" key="1">
    <source>
        <dbReference type="ARBA" id="ARBA00022618"/>
    </source>
</evidence>
<keyword evidence="6" id="KW-0131">Cell cycle</keyword>
<keyword evidence="5 7" id="KW-0802">TPR repeat</keyword>
<feature type="compositionally biased region" description="Polar residues" evidence="8">
    <location>
        <begin position="884"/>
        <end position="907"/>
    </location>
</feature>
<comment type="caution">
    <text evidence="9">The sequence shown here is derived from an EMBL/GenBank/DDBJ whole genome shotgun (WGS) entry which is preliminary data.</text>
</comment>
<protein>
    <submittedName>
        <fullName evidence="9">Uncharacterized protein</fullName>
    </submittedName>
</protein>
<name>A0A9P0SWF0_PIEBR</name>
<evidence type="ECO:0000256" key="4">
    <source>
        <dbReference type="ARBA" id="ARBA00022786"/>
    </source>
</evidence>
<keyword evidence="1" id="KW-0132">Cell division</keyword>
<feature type="repeat" description="TPR" evidence="7">
    <location>
        <begin position="474"/>
        <end position="507"/>
    </location>
</feature>
<reference evidence="9" key="1">
    <citation type="submission" date="2022-05" db="EMBL/GenBank/DDBJ databases">
        <authorList>
            <person name="Okamura Y."/>
        </authorList>
    </citation>
    <scope>NUCLEOTIDE SEQUENCE</scope>
</reference>
<sequence length="907" mass="98158">MAKAESCPRNSVERLNVDFMRSLVKQYSELGQWTSAFFWADAAAASSGSDVASGDDIWLLASTMLAKGELHRAAHAITSRALHVNHLLCLGVAMRAYITAKEPATALTLLDECYPALLEPTNMNQTHNRALAGVLVWQAKALALQERRDAAIEALTSALRADVACYEALDLLLEQHALTPSQESDLIESLPINNQLSAAEAALLRVAYRERLLRYAPLRNPPDNDNNQSRTAVDIARSRSVTGAEARGRRLAASGDWAEALKALDEAGPWACADVRAACLVELKKSSELFAFAHCLVDSYPQVWTSWYAVGCYYYLIGKNELARRYLSKACSLSESAGCVWLAYGHSFAADSEHDQAMAAYFKASQLMPGSYLPLLYVGVECCLLNNMNMCEGFMTKAAILHSNADTGTDVVDESDIENLGRWERVTRVVGSALIAHEAGVAAFAANDLEAARTLWLRALHAAGPGKEQSPIWAATLDCLGHVTRRLGRPAEALRWHERALALRPAKANSIAARGLCLALLGRETEAADALHSALAKDPDNVVAIALLDAIVDRLDAALTEEEIPQFPFPAVNIPPTPTPGETSLPQTPHDATNLSDMKEEIPQFPFPAVNIPPTPTPGETSLPQTPHDATNLSDMKEEIPQFPFPAVNIPPTPTPGETSLPQTPHDATNLSDMKEEIPQFPFPAVNIPPTPTPGETSLPQTPHDATNLSDMKEEIPQFPFPAVNIPPTPTPGETSLPQTPHDATNLSDMKEEIPQFPFPAVNIPPTPTPGETSLPQTPHDATNLSDMKEEIPQFPFPAVNIPPTPTPGETSLPQTPHDATNLSDMKEEIPQFPFPAVNIPPTPTPGETSLPQTPHDATNLSDMKEEIPQFPFPAVNIPPTPTPGETSLPQTPHDATNLSDMSMSFD</sequence>
<keyword evidence="3" id="KW-0498">Mitosis</keyword>
<dbReference type="Pfam" id="PF12895">
    <property type="entry name" value="ANAPC3"/>
    <property type="match status" value="1"/>
</dbReference>
<evidence type="ECO:0000256" key="6">
    <source>
        <dbReference type="ARBA" id="ARBA00023306"/>
    </source>
</evidence>
<gene>
    <name evidence="9" type="ORF">PIBRA_LOCUS1181</name>
</gene>
<feature type="region of interest" description="Disordered" evidence="8">
    <location>
        <begin position="878"/>
        <end position="907"/>
    </location>
</feature>
<evidence type="ECO:0000313" key="10">
    <source>
        <dbReference type="Proteomes" id="UP001152562"/>
    </source>
</evidence>
<dbReference type="InterPro" id="IPR011990">
    <property type="entry name" value="TPR-like_helical_dom_sf"/>
</dbReference>
<evidence type="ECO:0000256" key="5">
    <source>
        <dbReference type="ARBA" id="ARBA00022803"/>
    </source>
</evidence>
<organism evidence="9 10">
    <name type="scientific">Pieris brassicae</name>
    <name type="common">White butterfly</name>
    <name type="synonym">Large white butterfly</name>
    <dbReference type="NCBI Taxonomy" id="7116"/>
    <lineage>
        <taxon>Eukaryota</taxon>
        <taxon>Metazoa</taxon>
        <taxon>Ecdysozoa</taxon>
        <taxon>Arthropoda</taxon>
        <taxon>Hexapoda</taxon>
        <taxon>Insecta</taxon>
        <taxon>Pterygota</taxon>
        <taxon>Neoptera</taxon>
        <taxon>Endopterygota</taxon>
        <taxon>Lepidoptera</taxon>
        <taxon>Glossata</taxon>
        <taxon>Ditrysia</taxon>
        <taxon>Papilionoidea</taxon>
        <taxon>Pieridae</taxon>
        <taxon>Pierinae</taxon>
        <taxon>Pieris</taxon>
    </lineage>
</organism>
<dbReference type="GO" id="GO:0005680">
    <property type="term" value="C:anaphase-promoting complex"/>
    <property type="evidence" value="ECO:0007669"/>
    <property type="project" value="TreeGrafter"/>
</dbReference>
<evidence type="ECO:0000256" key="7">
    <source>
        <dbReference type="PROSITE-ProRule" id="PRU00339"/>
    </source>
</evidence>
<dbReference type="AlphaFoldDB" id="A0A9P0SWF0"/>
<dbReference type="PROSITE" id="PS50005">
    <property type="entry name" value="TPR"/>
    <property type="match status" value="1"/>
</dbReference>
<dbReference type="PANTHER" id="PTHR12558:SF9">
    <property type="entry name" value="CELL DIVISION CYCLE PROTEIN 16 HOMOLOG"/>
    <property type="match status" value="1"/>
</dbReference>
<keyword evidence="10" id="KW-1185">Reference proteome</keyword>
<dbReference type="Gene3D" id="1.25.40.10">
    <property type="entry name" value="Tetratricopeptide repeat domain"/>
    <property type="match status" value="1"/>
</dbReference>
<dbReference type="GO" id="GO:0016567">
    <property type="term" value="P:protein ubiquitination"/>
    <property type="evidence" value="ECO:0007669"/>
    <property type="project" value="TreeGrafter"/>
</dbReference>
<dbReference type="GO" id="GO:0051301">
    <property type="term" value="P:cell division"/>
    <property type="evidence" value="ECO:0007669"/>
    <property type="project" value="UniProtKB-KW"/>
</dbReference>
<dbReference type="SMART" id="SM00028">
    <property type="entry name" value="TPR"/>
    <property type="match status" value="5"/>
</dbReference>
<evidence type="ECO:0000256" key="2">
    <source>
        <dbReference type="ARBA" id="ARBA00022737"/>
    </source>
</evidence>
<dbReference type="EMBL" id="CALOZG010000001">
    <property type="protein sequence ID" value="CAH3928323.1"/>
    <property type="molecule type" value="Genomic_DNA"/>
</dbReference>
<dbReference type="SUPFAM" id="SSF48452">
    <property type="entry name" value="TPR-like"/>
    <property type="match status" value="1"/>
</dbReference>
<dbReference type="GO" id="GO:0005737">
    <property type="term" value="C:cytoplasm"/>
    <property type="evidence" value="ECO:0007669"/>
    <property type="project" value="TreeGrafter"/>
</dbReference>
<dbReference type="GO" id="GO:0045842">
    <property type="term" value="P:positive regulation of mitotic metaphase/anaphase transition"/>
    <property type="evidence" value="ECO:0007669"/>
    <property type="project" value="TreeGrafter"/>
</dbReference>
<keyword evidence="4" id="KW-0833">Ubl conjugation pathway</keyword>
<proteinExistence type="predicted"/>
<dbReference type="Proteomes" id="UP001152562">
    <property type="component" value="Unassembled WGS sequence"/>
</dbReference>
<dbReference type="InterPro" id="IPR019734">
    <property type="entry name" value="TPR_rpt"/>
</dbReference>
<keyword evidence="2" id="KW-0677">Repeat</keyword>
<evidence type="ECO:0000256" key="8">
    <source>
        <dbReference type="SAM" id="MobiDB-lite"/>
    </source>
</evidence>
<dbReference type="PANTHER" id="PTHR12558">
    <property type="entry name" value="CELL DIVISION CYCLE 16,23,27"/>
    <property type="match status" value="1"/>
</dbReference>